<dbReference type="KEGG" id="tet:TTHERM_00528460"/>
<dbReference type="InParanoid" id="I7MB94"/>
<dbReference type="Proteomes" id="UP000009168">
    <property type="component" value="Unassembled WGS sequence"/>
</dbReference>
<evidence type="ECO:0000313" key="2">
    <source>
        <dbReference type="Proteomes" id="UP000009168"/>
    </source>
</evidence>
<dbReference type="AlphaFoldDB" id="I7MB94"/>
<sequence>MIPTDQERQNMFPQNYLINYSSLDRDQDKIIQQGSFVQWQAQEDDDTESPHFFGGKIAGYSNFNDSSFEFQQEEANQNKLIKPIQVKDGRQYTENYNFKSESAERLQNYAQTNTLKKLGNLLDSIENMNNSMNTSKRGSKLLSRVTNRSAKSQEKDLQLKRERSSYCETKNSFCQSETIKVQDVINSQKDDNSFINFNHKQKKDNQNSLIISNILQPSNENNPTQIQTGKVNKLLKLLRNEKFNKSNGKQNIENKMSDLQLGNSELNSKKNHSQKYLNKTSLKHIEYPIHLNSVNEQVNQNTLNNSQQKLQESMISNGSQVNNQTFQTRYQLYRNEIMEKNQMKNNILSSKTAFNICEQYLKKRQSLLQQKMPSVSQCNNSSANNNTQHVRNRTNSYFEEKIYNFIQNYQKKNNNRYFEIMSFLFDKYTSETNYNQKLKHKQSLMQYYNILKQQRDFVPQITNKLTPGERELSNQNQMNEHLQKILQQEKLKVDLIKKVQSQQIVKLNISNQLPSLTYHIKSNLNNSAIVAKPKKKILIASQSSPEKKFRSISQYLQSSESEQTFDTNLALDASQHHYFPKNILSKIPSKNNFELIYKTPKSQSVEKLQQIQQNSQNLIQNSYKNHLDQRKIIQTVKLPVNFFKTKQIMSSSDIKSQKNEYPKDLIKLSSHVFKQIQSKVHQDQQKTLQNIQPINQNSAFILNNNNNYN</sequence>
<name>I7MB94_TETTS</name>
<gene>
    <name evidence="1" type="ORF">TTHERM_00528460</name>
</gene>
<reference evidence="2" key="1">
    <citation type="journal article" date="2006" name="PLoS Biol.">
        <title>Macronuclear genome sequence of the ciliate Tetrahymena thermophila, a model eukaryote.</title>
        <authorList>
            <person name="Eisen J.A."/>
            <person name="Coyne R.S."/>
            <person name="Wu M."/>
            <person name="Wu D."/>
            <person name="Thiagarajan M."/>
            <person name="Wortman J.R."/>
            <person name="Badger J.H."/>
            <person name="Ren Q."/>
            <person name="Amedeo P."/>
            <person name="Jones K.M."/>
            <person name="Tallon L.J."/>
            <person name="Delcher A.L."/>
            <person name="Salzberg S.L."/>
            <person name="Silva J.C."/>
            <person name="Haas B.J."/>
            <person name="Majoros W.H."/>
            <person name="Farzad M."/>
            <person name="Carlton J.M."/>
            <person name="Smith R.K. Jr."/>
            <person name="Garg J."/>
            <person name="Pearlman R.E."/>
            <person name="Karrer K.M."/>
            <person name="Sun L."/>
            <person name="Manning G."/>
            <person name="Elde N.C."/>
            <person name="Turkewitz A.P."/>
            <person name="Asai D.J."/>
            <person name="Wilkes D.E."/>
            <person name="Wang Y."/>
            <person name="Cai H."/>
            <person name="Collins K."/>
            <person name="Stewart B.A."/>
            <person name="Lee S.R."/>
            <person name="Wilamowska K."/>
            <person name="Weinberg Z."/>
            <person name="Ruzzo W.L."/>
            <person name="Wloga D."/>
            <person name="Gaertig J."/>
            <person name="Frankel J."/>
            <person name="Tsao C.-C."/>
            <person name="Gorovsky M.A."/>
            <person name="Keeling P.J."/>
            <person name="Waller R.F."/>
            <person name="Patron N.J."/>
            <person name="Cherry J.M."/>
            <person name="Stover N.A."/>
            <person name="Krieger C.J."/>
            <person name="del Toro C."/>
            <person name="Ryder H.F."/>
            <person name="Williamson S.C."/>
            <person name="Barbeau R.A."/>
            <person name="Hamilton E.P."/>
            <person name="Orias E."/>
        </authorList>
    </citation>
    <scope>NUCLEOTIDE SEQUENCE [LARGE SCALE GENOMIC DNA]</scope>
    <source>
        <strain evidence="2">SB210</strain>
    </source>
</reference>
<organism evidence="1 2">
    <name type="scientific">Tetrahymena thermophila (strain SB210)</name>
    <dbReference type="NCBI Taxonomy" id="312017"/>
    <lineage>
        <taxon>Eukaryota</taxon>
        <taxon>Sar</taxon>
        <taxon>Alveolata</taxon>
        <taxon>Ciliophora</taxon>
        <taxon>Intramacronucleata</taxon>
        <taxon>Oligohymenophorea</taxon>
        <taxon>Hymenostomatida</taxon>
        <taxon>Tetrahymenina</taxon>
        <taxon>Tetrahymenidae</taxon>
        <taxon>Tetrahymena</taxon>
    </lineage>
</organism>
<protein>
    <submittedName>
        <fullName evidence="1">Uncharacterized protein</fullName>
    </submittedName>
</protein>
<keyword evidence="2" id="KW-1185">Reference proteome</keyword>
<proteinExistence type="predicted"/>
<dbReference type="RefSeq" id="XP_001028152.2">
    <property type="nucleotide sequence ID" value="XM_001028152.2"/>
</dbReference>
<evidence type="ECO:0000313" key="1">
    <source>
        <dbReference type="EMBL" id="EAS07910.2"/>
    </source>
</evidence>
<dbReference type="EMBL" id="GG662209">
    <property type="protein sequence ID" value="EAS07910.2"/>
    <property type="molecule type" value="Genomic_DNA"/>
</dbReference>
<dbReference type="GeneID" id="7839264"/>
<accession>I7MB94</accession>